<dbReference type="InterPro" id="IPR044068">
    <property type="entry name" value="CB"/>
</dbReference>
<dbReference type="EMBL" id="JAHOPB010000002">
    <property type="protein sequence ID" value="MBU8875866.1"/>
    <property type="molecule type" value="Genomic_DNA"/>
</dbReference>
<keyword evidence="3" id="KW-0238">DNA-binding</keyword>
<dbReference type="InterPro" id="IPR053876">
    <property type="entry name" value="Phage_int_M"/>
</dbReference>
<evidence type="ECO:0000256" key="1">
    <source>
        <dbReference type="ARBA" id="ARBA00008857"/>
    </source>
</evidence>
<feature type="domain" description="Tyr recombinase" evidence="4">
    <location>
        <begin position="202"/>
        <end position="378"/>
    </location>
</feature>
<name>A0ABS6IMP6_9HYPH</name>
<gene>
    <name evidence="6" type="ORF">KQ910_18990</name>
</gene>
<evidence type="ECO:0000313" key="7">
    <source>
        <dbReference type="Proteomes" id="UP000727907"/>
    </source>
</evidence>
<keyword evidence="2" id="KW-0229">DNA integration</keyword>
<dbReference type="CDD" id="cd00801">
    <property type="entry name" value="INT_P4_C"/>
    <property type="match status" value="1"/>
</dbReference>
<dbReference type="PANTHER" id="PTHR30629">
    <property type="entry name" value="PROPHAGE INTEGRASE"/>
    <property type="match status" value="1"/>
</dbReference>
<dbReference type="RefSeq" id="WP_216964224.1">
    <property type="nucleotide sequence ID" value="NZ_JAHOPB010000002.1"/>
</dbReference>
<dbReference type="PROSITE" id="PS51900">
    <property type="entry name" value="CB"/>
    <property type="match status" value="1"/>
</dbReference>
<dbReference type="Proteomes" id="UP000727907">
    <property type="component" value="Unassembled WGS sequence"/>
</dbReference>
<accession>A0ABS6IMP6</accession>
<evidence type="ECO:0000313" key="6">
    <source>
        <dbReference type="EMBL" id="MBU8875866.1"/>
    </source>
</evidence>
<proteinExistence type="inferred from homology"/>
<dbReference type="InterPro" id="IPR002104">
    <property type="entry name" value="Integrase_catalytic"/>
</dbReference>
<evidence type="ECO:0000259" key="5">
    <source>
        <dbReference type="PROSITE" id="PS51900"/>
    </source>
</evidence>
<dbReference type="Pfam" id="PF13356">
    <property type="entry name" value="Arm-DNA-bind_3"/>
    <property type="match status" value="1"/>
</dbReference>
<dbReference type="InterPro" id="IPR025166">
    <property type="entry name" value="Integrase_DNA_bind_dom"/>
</dbReference>
<evidence type="ECO:0000256" key="3">
    <source>
        <dbReference type="PROSITE-ProRule" id="PRU01248"/>
    </source>
</evidence>
<dbReference type="PROSITE" id="PS51898">
    <property type="entry name" value="TYR_RECOMBINASE"/>
    <property type="match status" value="1"/>
</dbReference>
<dbReference type="Pfam" id="PF22022">
    <property type="entry name" value="Phage_int_M"/>
    <property type="match status" value="1"/>
</dbReference>
<comment type="caution">
    <text evidence="6">The sequence shown here is derived from an EMBL/GenBank/DDBJ whole genome shotgun (WGS) entry which is preliminary data.</text>
</comment>
<organism evidence="6 7">
    <name type="scientific">Reyranella humidisoli</name>
    <dbReference type="NCBI Taxonomy" id="2849149"/>
    <lineage>
        <taxon>Bacteria</taxon>
        <taxon>Pseudomonadati</taxon>
        <taxon>Pseudomonadota</taxon>
        <taxon>Alphaproteobacteria</taxon>
        <taxon>Hyphomicrobiales</taxon>
        <taxon>Reyranellaceae</taxon>
        <taxon>Reyranella</taxon>
    </lineage>
</organism>
<sequence length="418" mass="46400">MLSDVSIRKAKASSKPQKLTDGRGLYVLLTPAGQRWWRFKYRFAGKEKLLSLGVYPDVSLKQAREKCEEVRKLVAAGNDPSAVRQAEKRAVREAAANDFEAVAREWLENIKGDWSPQHHSDSLKRFEIFIFPKIGHRPIREITAPELLAALRSIEARGTIESAHKVARACGQVFRFAIAAGRCDRNPAADLRGALKAKPKAKPMAALGADDLPGLLAGIDAYDGDVQTRLALKLLALTFVRTNELRSAAWAEIDLDKAEWTIPAERMKTKAPHHVPLARQAVEALRQLQALNGDRAFVFPGRRPTQPISKNTILFALYRMGYHSRMTAHGFRAIASTTLNELGYRPDVIERQLAHTEKNAVRAAYHRSQYLEERKTMMQQWADYLDALQAGGGKVVAIGRSRGSGPRAGNLLLTAGSE</sequence>
<keyword evidence="7" id="KW-1185">Reference proteome</keyword>
<dbReference type="PANTHER" id="PTHR30629:SF2">
    <property type="entry name" value="PROPHAGE INTEGRASE INTS-RELATED"/>
    <property type="match status" value="1"/>
</dbReference>
<evidence type="ECO:0000256" key="2">
    <source>
        <dbReference type="ARBA" id="ARBA00022908"/>
    </source>
</evidence>
<evidence type="ECO:0000259" key="4">
    <source>
        <dbReference type="PROSITE" id="PS51898"/>
    </source>
</evidence>
<dbReference type="Pfam" id="PF00589">
    <property type="entry name" value="Phage_integrase"/>
    <property type="match status" value="1"/>
</dbReference>
<protein>
    <submittedName>
        <fullName evidence="6">Tyrosine-type recombinase/integrase</fullName>
    </submittedName>
</protein>
<comment type="similarity">
    <text evidence="1">Belongs to the 'phage' integrase family.</text>
</comment>
<dbReference type="InterPro" id="IPR050808">
    <property type="entry name" value="Phage_Integrase"/>
</dbReference>
<feature type="domain" description="Core-binding (CB)" evidence="5">
    <location>
        <begin position="97"/>
        <end position="178"/>
    </location>
</feature>
<reference evidence="6 7" key="1">
    <citation type="submission" date="2021-06" db="EMBL/GenBank/DDBJ databases">
        <authorList>
            <person name="Lee D.H."/>
        </authorList>
    </citation>
    <scope>NUCLEOTIDE SEQUENCE [LARGE SCALE GENOMIC DNA]</scope>
    <source>
        <strain evidence="6 7">MMS21-HV4-11</strain>
    </source>
</reference>